<keyword evidence="2 9" id="KW-0547">Nucleotide-binding</keyword>
<keyword evidence="6 9" id="KW-0067">ATP-binding</keyword>
<dbReference type="InterPro" id="IPR014001">
    <property type="entry name" value="Helicase_ATP-bd"/>
</dbReference>
<dbReference type="Pfam" id="PF03461">
    <property type="entry name" value="TRCF"/>
    <property type="match status" value="1"/>
</dbReference>
<gene>
    <name evidence="9" type="primary">mfd</name>
    <name evidence="12" type="ORF">RHAB15C_0001101</name>
</gene>
<evidence type="ECO:0000256" key="5">
    <source>
        <dbReference type="ARBA" id="ARBA00022806"/>
    </source>
</evidence>
<proteinExistence type="inferred from homology"/>
<dbReference type="EC" id="3.6.4.-" evidence="9"/>
<keyword evidence="3 9" id="KW-0227">DNA damage</keyword>
<dbReference type="SUPFAM" id="SSF141259">
    <property type="entry name" value="CarD-like"/>
    <property type="match status" value="1"/>
</dbReference>
<dbReference type="InterPro" id="IPR047112">
    <property type="entry name" value="RecG/Mfd"/>
</dbReference>
<evidence type="ECO:0000259" key="10">
    <source>
        <dbReference type="PROSITE" id="PS51192"/>
    </source>
</evidence>
<evidence type="ECO:0000256" key="8">
    <source>
        <dbReference type="ARBA" id="ARBA00023204"/>
    </source>
</evidence>
<evidence type="ECO:0000256" key="4">
    <source>
        <dbReference type="ARBA" id="ARBA00022801"/>
    </source>
</evidence>
<dbReference type="SMART" id="SM00982">
    <property type="entry name" value="TRCF"/>
    <property type="match status" value="1"/>
</dbReference>
<comment type="similarity">
    <text evidence="9">In the C-terminal section; belongs to the helicase family. RecG subfamily.</text>
</comment>
<evidence type="ECO:0000256" key="3">
    <source>
        <dbReference type="ARBA" id="ARBA00022763"/>
    </source>
</evidence>
<dbReference type="PANTHER" id="PTHR47964:SF1">
    <property type="entry name" value="ATP-DEPENDENT DNA HELICASE HOMOLOG RECG, CHLOROPLASTIC"/>
    <property type="match status" value="1"/>
</dbReference>
<dbReference type="Pfam" id="PF00271">
    <property type="entry name" value="Helicase_C"/>
    <property type="match status" value="1"/>
</dbReference>
<dbReference type="CDD" id="cd17991">
    <property type="entry name" value="DEXHc_TRCF"/>
    <property type="match status" value="1"/>
</dbReference>
<dbReference type="SUPFAM" id="SSF143517">
    <property type="entry name" value="TRCF domain-like"/>
    <property type="match status" value="1"/>
</dbReference>
<evidence type="ECO:0000259" key="11">
    <source>
        <dbReference type="PROSITE" id="PS51194"/>
    </source>
</evidence>
<dbReference type="Pfam" id="PF02559">
    <property type="entry name" value="CarD_TRCF_RID"/>
    <property type="match status" value="1"/>
</dbReference>
<evidence type="ECO:0000256" key="9">
    <source>
        <dbReference type="HAMAP-Rule" id="MF_00969"/>
    </source>
</evidence>
<comment type="function">
    <text evidence="9">Couples transcription and DNA repair by recognizing RNA polymerase (RNAP) stalled at DNA lesions. Mediates ATP-dependent release of RNAP and its truncated transcript from the DNA, and recruitment of nucleotide excision repair machinery to the damaged site.</text>
</comment>
<evidence type="ECO:0000256" key="2">
    <source>
        <dbReference type="ARBA" id="ARBA00022741"/>
    </source>
</evidence>
<keyword evidence="1 9" id="KW-0963">Cytoplasm</keyword>
<dbReference type="RefSeq" id="WP_194845260.1">
    <property type="nucleotide sequence ID" value="NZ_CP075585.1"/>
</dbReference>
<evidence type="ECO:0000313" key="12">
    <source>
        <dbReference type="EMBL" id="QZA59216.1"/>
    </source>
</evidence>
<keyword evidence="4 9" id="KW-0378">Hydrolase</keyword>
<evidence type="ECO:0000313" key="13">
    <source>
        <dbReference type="Proteomes" id="UP000822862"/>
    </source>
</evidence>
<comment type="similarity">
    <text evidence="9">In the N-terminal section; belongs to the UvrB family.</text>
</comment>
<accession>A0ABX8Z511</accession>
<dbReference type="SMART" id="SM01058">
    <property type="entry name" value="CarD_TRCF"/>
    <property type="match status" value="1"/>
</dbReference>
<name>A0ABX8Z511_9BACT</name>
<dbReference type="InterPro" id="IPR011545">
    <property type="entry name" value="DEAD/DEAH_box_helicase_dom"/>
</dbReference>
<reference evidence="12 13" key="1">
    <citation type="submission" date="2021-05" db="EMBL/GenBank/DDBJ databases">
        <title>Ecology and evolution of chlamydial symbionts of arthropods.</title>
        <authorList>
            <person name="Halter T."/>
            <person name="Sixt B.S."/>
            <person name="Toenshoff E.R."/>
            <person name="Koestlbacher S."/>
            <person name="Schulz F."/>
            <person name="Kostanjsek R."/>
            <person name="Collingro A."/>
            <person name="Hendrickx F."/>
            <person name="Horn M."/>
        </authorList>
    </citation>
    <scope>NUCLEOTIDE SEQUENCE [LARGE SCALE GENOMIC DNA]</scope>
    <source>
        <strain evidence="12 13">15C</strain>
    </source>
</reference>
<dbReference type="Pfam" id="PF17757">
    <property type="entry name" value="UvrB_inter"/>
    <property type="match status" value="1"/>
</dbReference>
<dbReference type="SMART" id="SM00490">
    <property type="entry name" value="HELICc"/>
    <property type="match status" value="1"/>
</dbReference>
<dbReference type="InterPro" id="IPR005118">
    <property type="entry name" value="TRCF_C"/>
</dbReference>
<dbReference type="InterPro" id="IPR027417">
    <property type="entry name" value="P-loop_NTPase"/>
</dbReference>
<dbReference type="Pfam" id="PF00270">
    <property type="entry name" value="DEAD"/>
    <property type="match status" value="1"/>
</dbReference>
<keyword evidence="13" id="KW-1185">Reference proteome</keyword>
<dbReference type="PROSITE" id="PS51192">
    <property type="entry name" value="HELICASE_ATP_BIND_1"/>
    <property type="match status" value="1"/>
</dbReference>
<evidence type="ECO:0000256" key="1">
    <source>
        <dbReference type="ARBA" id="ARBA00022490"/>
    </source>
</evidence>
<keyword evidence="5" id="KW-0347">Helicase</keyword>
<dbReference type="Gene3D" id="2.40.10.170">
    <property type="match status" value="1"/>
</dbReference>
<keyword evidence="8 9" id="KW-0234">DNA repair</keyword>
<dbReference type="SUPFAM" id="SSF52540">
    <property type="entry name" value="P-loop containing nucleoside triphosphate hydrolases"/>
    <property type="match status" value="2"/>
</dbReference>
<protein>
    <recommendedName>
        <fullName evidence="9">Transcription-repair-coupling factor</fullName>
        <shortName evidence="9">TRCF</shortName>
        <ecNumber evidence="9">3.6.4.-</ecNumber>
    </recommendedName>
</protein>
<dbReference type="InterPro" id="IPR036101">
    <property type="entry name" value="CarD-like/TRCF_RID_sf"/>
</dbReference>
<feature type="domain" description="Helicase ATP-binding" evidence="10">
    <location>
        <begin position="586"/>
        <end position="748"/>
    </location>
</feature>
<dbReference type="Gene3D" id="3.90.1150.50">
    <property type="entry name" value="Transcription-repair-coupling factor, D7 domain"/>
    <property type="match status" value="1"/>
</dbReference>
<dbReference type="InterPro" id="IPR041471">
    <property type="entry name" value="UvrB_inter"/>
</dbReference>
<evidence type="ECO:0000256" key="6">
    <source>
        <dbReference type="ARBA" id="ARBA00022840"/>
    </source>
</evidence>
<dbReference type="GO" id="GO:0016787">
    <property type="term" value="F:hydrolase activity"/>
    <property type="evidence" value="ECO:0007669"/>
    <property type="project" value="UniProtKB-KW"/>
</dbReference>
<dbReference type="HAMAP" id="MF_00969">
    <property type="entry name" value="TRCF"/>
    <property type="match status" value="1"/>
</dbReference>
<dbReference type="PROSITE" id="PS51194">
    <property type="entry name" value="HELICASE_CTER"/>
    <property type="match status" value="1"/>
</dbReference>
<feature type="domain" description="Helicase C-terminal" evidence="11">
    <location>
        <begin position="769"/>
        <end position="923"/>
    </location>
</feature>
<dbReference type="Gene3D" id="3.30.2060.10">
    <property type="entry name" value="Penicillin-binding protein 1b domain"/>
    <property type="match status" value="1"/>
</dbReference>
<dbReference type="Proteomes" id="UP000822862">
    <property type="component" value="Chromosome"/>
</dbReference>
<dbReference type="InterPro" id="IPR003711">
    <property type="entry name" value="CarD-like/TRCF_RID"/>
</dbReference>
<dbReference type="InterPro" id="IPR004576">
    <property type="entry name" value="Mfd"/>
</dbReference>
<sequence length="1098" mass="124564">MALTKRLKEILTTHPLLQEFLDILVHEPSILIEQFWDGPKAIIIWLLSQMTNKHVLIISSGSQDSLLEDMQLFSLPHLCELPAWETLPGEEIAPSSDLMGKRFEVLNSLLENDSPHVVFAPLQAVLQKLPCKETMRALFQRYQINQFLDFSLFIKHLELLNYQQTNVVSDKGEFAVRGGIIDFFPPSALSAFRIEFFGNEIQEIRSFDPLTQITTEKHTQCWLCPASELTLLQKTQKLTSFLDYLGPNTIVIFNNLLAIEDRLVSLAKMPVLHNRLALSFQEFFSIVQPLSQIFLSHERAESLSLVQEKSTVYIGQNPLQPLQFEMFNQQIQTKRCQHPFIPVGEFFSALDNQASIQEEEILQALHRHPHMQVHFICSTLAQKTLLEEKTKTLKKTDFQIGYLSSGFVLKDAKLSLITTAELSHRLKPRRQKWRQSYSIPISEFHELLPGDIVVHFHSGIGRYIGTEKQTNHLGMISEFMVIEYAEKSKLFVPFSQSHLISRYIGTKDTIPTFSQLGSTRWQKTRQMAQKAIVGYADQLLRMQAERTVQGGFAYPGDSEIMVAFEEDFPFIETEDQITAIAAIKQDMQSEAAMDRLICGDVGYGKTEVAMRTAFKAVCDGHKQVAVLVPTTILAMQHYETFCQRMANFPVQIGLACRFCSSSQIKKTLQSVQEGAIDILIGTQRIISQDVRFKNLGLIIIDEEQRFGVRAKERLKTTKTGVDCLTLSATPIPRTLYLSLIGIKKISMINTPPQDRLPIKSIITERNHSVIQNAIARELLRDGQVFFIHNRIETIFQIAKELQKLAPEARIVVGHGQMSSDEIDGVFHAFKQGEADILVSTIIVENGIDIPNANTILIDRSDTFGIADLYQMRGRVGRWNKPAYAYFLVPAKKQLSEITLKRLEALSLSSGYGGGMRVAMRDLEIRGAGDILGIQQSGQVSSIGFHLYCKLLKKAVSALSKNKTISFTETKMEFSFDALIPDTYINEPTLRMETYHRFGDAITPQELDILLVELTDRFGSYPMQILWLYHLTRLRIFASAHQFTLLKFSKKTLTAQQQSGKTILKKLLALPKITHPKQLEESVIAALKKEFSIKNSKVF</sequence>
<dbReference type="Gene3D" id="3.40.50.300">
    <property type="entry name" value="P-loop containing nucleotide triphosphate hydrolases"/>
    <property type="match status" value="2"/>
</dbReference>
<keyword evidence="7 9" id="KW-0238">DNA-binding</keyword>
<dbReference type="PANTHER" id="PTHR47964">
    <property type="entry name" value="ATP-DEPENDENT DNA HELICASE HOMOLOG RECG, CHLOROPLASTIC"/>
    <property type="match status" value="1"/>
</dbReference>
<comment type="subcellular location">
    <subcellularLocation>
        <location evidence="9">Cytoplasm</location>
    </subcellularLocation>
</comment>
<dbReference type="NCBIfam" id="TIGR00580">
    <property type="entry name" value="mfd"/>
    <property type="match status" value="1"/>
</dbReference>
<organism evidence="12 13">
    <name type="scientific">Candidatus Rhabdochlamydia porcellionis</name>
    <dbReference type="NCBI Taxonomy" id="225148"/>
    <lineage>
        <taxon>Bacteria</taxon>
        <taxon>Pseudomonadati</taxon>
        <taxon>Chlamydiota</taxon>
        <taxon>Chlamydiia</taxon>
        <taxon>Parachlamydiales</taxon>
        <taxon>Candidatus Rhabdochlamydiaceae</taxon>
        <taxon>Candidatus Rhabdochlamydia</taxon>
    </lineage>
</organism>
<dbReference type="SMART" id="SM00487">
    <property type="entry name" value="DEXDc"/>
    <property type="match status" value="1"/>
</dbReference>
<dbReference type="InterPro" id="IPR037235">
    <property type="entry name" value="TRCF-like_C_D7"/>
</dbReference>
<dbReference type="EMBL" id="CP075585">
    <property type="protein sequence ID" value="QZA59216.1"/>
    <property type="molecule type" value="Genomic_DNA"/>
</dbReference>
<evidence type="ECO:0000256" key="7">
    <source>
        <dbReference type="ARBA" id="ARBA00023125"/>
    </source>
</evidence>
<dbReference type="InterPro" id="IPR001650">
    <property type="entry name" value="Helicase_C-like"/>
</dbReference>